<evidence type="ECO:0000256" key="1">
    <source>
        <dbReference type="PIRSR" id="PIRSR601310-1"/>
    </source>
</evidence>
<dbReference type="KEGG" id="cbq:AL705_06080"/>
<dbReference type="STRING" id="1528099.AL705_06080"/>
<evidence type="ECO:0000259" key="4">
    <source>
        <dbReference type="PROSITE" id="PS51084"/>
    </source>
</evidence>
<dbReference type="EMBL" id="LR584267">
    <property type="protein sequence ID" value="VHO01160.1"/>
    <property type="molecule type" value="Genomic_DNA"/>
</dbReference>
<dbReference type="GO" id="GO:0009117">
    <property type="term" value="P:nucleotide metabolic process"/>
    <property type="evidence" value="ECO:0007669"/>
    <property type="project" value="TreeGrafter"/>
</dbReference>
<organism evidence="5 7">
    <name type="scientific">Lawsonella clevelandensis</name>
    <dbReference type="NCBI Taxonomy" id="1528099"/>
    <lineage>
        <taxon>Bacteria</taxon>
        <taxon>Bacillati</taxon>
        <taxon>Actinomycetota</taxon>
        <taxon>Actinomycetes</taxon>
        <taxon>Mycobacteriales</taxon>
        <taxon>Lawsonellaceae</taxon>
        <taxon>Lawsonella</taxon>
    </lineage>
</organism>
<dbReference type="GeneID" id="84895108"/>
<dbReference type="Gene3D" id="3.30.428.10">
    <property type="entry name" value="HIT-like"/>
    <property type="match status" value="1"/>
</dbReference>
<dbReference type="Proteomes" id="UP000068137">
    <property type="component" value="Chromosome"/>
</dbReference>
<evidence type="ECO:0000313" key="7">
    <source>
        <dbReference type="Proteomes" id="UP000068137"/>
    </source>
</evidence>
<dbReference type="InterPro" id="IPR036265">
    <property type="entry name" value="HIT-like_sf"/>
</dbReference>
<evidence type="ECO:0000256" key="2">
    <source>
        <dbReference type="PIRSR" id="PIRSR601310-3"/>
    </source>
</evidence>
<evidence type="ECO:0000313" key="6">
    <source>
        <dbReference type="EMBL" id="VHO01160.1"/>
    </source>
</evidence>
<evidence type="ECO:0000256" key="3">
    <source>
        <dbReference type="PROSITE-ProRule" id="PRU00464"/>
    </source>
</evidence>
<feature type="active site" description="Tele-AMP-histidine intermediate" evidence="1">
    <location>
        <position position="93"/>
    </location>
</feature>
<reference evidence="6 8" key="3">
    <citation type="submission" date="2019-04" db="EMBL/GenBank/DDBJ databases">
        <authorList>
            <person name="Seth-Smith MB H."/>
            <person name="Seth-Smith H."/>
        </authorList>
    </citation>
    <scope>NUCLEOTIDE SEQUENCE [LARGE SCALE GENOMIC DNA]</scope>
    <source>
        <strain evidence="6">USB-603019</strain>
    </source>
</reference>
<dbReference type="Proteomes" id="UP000324288">
    <property type="component" value="Chromosome"/>
</dbReference>
<dbReference type="PATRIC" id="fig|1528099.3.peg.1199"/>
<dbReference type="PROSITE" id="PS00892">
    <property type="entry name" value="HIT_1"/>
    <property type="match status" value="1"/>
</dbReference>
<dbReference type="GO" id="GO:0016787">
    <property type="term" value="F:hydrolase activity"/>
    <property type="evidence" value="ECO:0007669"/>
    <property type="project" value="UniProtKB-KW"/>
</dbReference>
<dbReference type="PANTHER" id="PTHR46648:SF1">
    <property type="entry name" value="ADENOSINE 5'-MONOPHOSPHORAMIDASE HNT1"/>
    <property type="match status" value="1"/>
</dbReference>
<keyword evidence="8" id="KW-1185">Reference proteome</keyword>
<dbReference type="Pfam" id="PF01230">
    <property type="entry name" value="HIT"/>
    <property type="match status" value="1"/>
</dbReference>
<evidence type="ECO:0000313" key="8">
    <source>
        <dbReference type="Proteomes" id="UP000324288"/>
    </source>
</evidence>
<dbReference type="InterPro" id="IPR001310">
    <property type="entry name" value="Histidine_triad_HIT"/>
</dbReference>
<name>A0A0M4N060_9ACTN</name>
<reference evidence="5 7" key="1">
    <citation type="journal article" date="2015" name="Genome Announc.">
        <title>Complete Genome Sequences for Two Strains of a Novel Fastidious, Partially Acid-Fast, Gram-Positive Corynebacterineae Bacterium, Derived from Human Clinical Samples.</title>
        <authorList>
            <person name="Nicholson A.C."/>
            <person name="Bell M."/>
            <person name="Humrighouse B.W."/>
            <person name="McQuiston J.R."/>
        </authorList>
    </citation>
    <scope>NUCLEOTIDE SEQUENCE [LARGE SCALE GENOMIC DNA]</scope>
    <source>
        <strain evidence="5 7">X1698</strain>
    </source>
</reference>
<dbReference type="RefSeq" id="WP_053962248.1">
    <property type="nucleotide sequence ID" value="NZ_CAJPTR010000028.1"/>
</dbReference>
<dbReference type="OrthoDB" id="9784774at2"/>
<feature type="domain" description="HIT" evidence="4">
    <location>
        <begin position="4"/>
        <end position="107"/>
    </location>
</feature>
<sequence>MASVFSMIINGDLPGRFVYKDEQVVAFLSIEPLKPGHTLVVPRQEVNKWTDLPTDVWTHVAEVSQLLGQAVCRAWDAPRAGNIIAGFDVPHTHVHIFPAWHMSDYDFSQAAHDVPAADMDEAAEKIRAALAELGVNWEDGSVL</sequence>
<proteinExistence type="predicted"/>
<accession>A0A0M4N060</accession>
<gene>
    <name evidence="5" type="ORF">AL705_06080</name>
    <name evidence="6" type="ORF">LC603019_01202</name>
</gene>
<protein>
    <submittedName>
        <fullName evidence="5">HIT family hydrolase</fullName>
    </submittedName>
    <submittedName>
        <fullName evidence="6">Putative HIT-like protein</fullName>
    </submittedName>
</protein>
<reference evidence="5" key="2">
    <citation type="journal article" date="2016" name="Int. J. Syst. Evol. Microbiol.">
        <title>Lawsonella clevelandensis gen. nov., sp. nov., a new member of the suborder Corynebacterineae isolated from human abscesses.</title>
        <authorList>
            <person name="Bell M.E."/>
            <person name="Bernard K.A."/>
            <person name="Harrington S.M."/>
            <person name="Patel N.B."/>
            <person name="Tucker T.A."/>
            <person name="Metcalfe M.G."/>
            <person name="McQuiston J.R."/>
        </authorList>
    </citation>
    <scope>NUCLEOTIDE SEQUENCE</scope>
    <source>
        <strain evidence="5">X1698</strain>
    </source>
</reference>
<dbReference type="EMBL" id="CP012390">
    <property type="protein sequence ID" value="ALE19211.1"/>
    <property type="molecule type" value="Genomic_DNA"/>
</dbReference>
<dbReference type="SUPFAM" id="SSF54197">
    <property type="entry name" value="HIT-like"/>
    <property type="match status" value="1"/>
</dbReference>
<keyword evidence="5" id="KW-0378">Hydrolase</keyword>
<dbReference type="InterPro" id="IPR011146">
    <property type="entry name" value="HIT-like"/>
</dbReference>
<dbReference type="PRINTS" id="PR00332">
    <property type="entry name" value="HISTRIAD"/>
</dbReference>
<dbReference type="PANTHER" id="PTHR46648">
    <property type="entry name" value="HIT FAMILY PROTEIN 1"/>
    <property type="match status" value="1"/>
</dbReference>
<feature type="short sequence motif" description="Histidine triad motif" evidence="2 3">
    <location>
        <begin position="91"/>
        <end position="95"/>
    </location>
</feature>
<dbReference type="InterPro" id="IPR019808">
    <property type="entry name" value="Histidine_triad_CS"/>
</dbReference>
<dbReference type="AlphaFoldDB" id="A0A0M4N060"/>
<dbReference type="PROSITE" id="PS51084">
    <property type="entry name" value="HIT_2"/>
    <property type="match status" value="1"/>
</dbReference>
<evidence type="ECO:0000313" key="5">
    <source>
        <dbReference type="EMBL" id="ALE19211.1"/>
    </source>
</evidence>